<evidence type="ECO:0000256" key="2">
    <source>
        <dbReference type="SAM" id="Phobius"/>
    </source>
</evidence>
<feature type="transmembrane region" description="Helical" evidence="2">
    <location>
        <begin position="352"/>
        <end position="369"/>
    </location>
</feature>
<feature type="transmembrane region" description="Helical" evidence="2">
    <location>
        <begin position="234"/>
        <end position="262"/>
    </location>
</feature>
<proteinExistence type="predicted"/>
<evidence type="ECO:0000313" key="4">
    <source>
        <dbReference type="Proteomes" id="UP000187012"/>
    </source>
</evidence>
<protein>
    <submittedName>
        <fullName evidence="3">Multi antimicrobial extrusion protein MatE</fullName>
    </submittedName>
</protein>
<dbReference type="InterPro" id="IPR050222">
    <property type="entry name" value="MATE_MdtK"/>
</dbReference>
<dbReference type="PANTHER" id="PTHR43298">
    <property type="entry name" value="MULTIDRUG RESISTANCE PROTEIN NORM-RELATED"/>
    <property type="match status" value="1"/>
</dbReference>
<keyword evidence="2" id="KW-1133">Transmembrane helix</keyword>
<dbReference type="GO" id="GO:0015297">
    <property type="term" value="F:antiporter activity"/>
    <property type="evidence" value="ECO:0007669"/>
    <property type="project" value="InterPro"/>
</dbReference>
<feature type="transmembrane region" description="Helical" evidence="2">
    <location>
        <begin position="46"/>
        <end position="69"/>
    </location>
</feature>
<dbReference type="Pfam" id="PF01554">
    <property type="entry name" value="MatE"/>
    <property type="match status" value="2"/>
</dbReference>
<keyword evidence="1" id="KW-0813">Transport</keyword>
<feature type="transmembrane region" description="Helical" evidence="2">
    <location>
        <begin position="187"/>
        <end position="214"/>
    </location>
</feature>
<keyword evidence="2" id="KW-0812">Transmembrane</keyword>
<sequence>MTEHEPSLVNLNRDLSFFFSIWVGQLLVVAYSVADVLIVANRRPDLLGGLALGHAIYGPLSVTMTAFFSSITINATRFIAEKSVATLKHIAYYGFASGFFVALFVFFVLKYFSTIHHWSNQSPYLAAQAKNYLDTLTFSILPSTLFRIIACIANSIRATIHITLLQGVGLIAKVTLSLTLVDSPHFHLGLTGCALSTTISFYIMCIAAIFLFLFDRRFSVFRFNFVLSRERSELVALLRTGLPVAFSTLSEVAAFGYMAILISKFDADQLSAHQIVSNLYNVGYTLASSLAVLVSVKISHALGLEGPIGAGRKARTAIFVTIAVGFSLLILHMLFGAAVFRLHTADEKVLAISNKILIFLSLVIFADCLQTSAAAALRALGINAFPAFMQIISLWIGVAILGDGFATQRLWLGSVNLVPAAGVWCGVFFGLLPSALILSLVAVGGNKAIRKHVQRIISQCT</sequence>
<reference evidence="3 4" key="1">
    <citation type="submission" date="2016-12" db="EMBL/GenBank/DDBJ databases">
        <authorList>
            <person name="Song W.-J."/>
            <person name="Kurnit D.M."/>
        </authorList>
    </citation>
    <scope>NUCLEOTIDE SEQUENCE [LARGE SCALE GENOMIC DNA]</scope>
    <source>
        <strain evidence="3 4">STM7296</strain>
    </source>
</reference>
<feature type="transmembrane region" description="Helical" evidence="2">
    <location>
        <begin position="316"/>
        <end position="340"/>
    </location>
</feature>
<dbReference type="AlphaFoldDB" id="A0A1N7S8E1"/>
<dbReference type="InterPro" id="IPR002528">
    <property type="entry name" value="MATE_fam"/>
</dbReference>
<evidence type="ECO:0000256" key="1">
    <source>
        <dbReference type="ARBA" id="ARBA00022448"/>
    </source>
</evidence>
<dbReference type="EMBL" id="CYGX02000044">
    <property type="protein sequence ID" value="SIT43659.1"/>
    <property type="molecule type" value="Genomic_DNA"/>
</dbReference>
<feature type="transmembrane region" description="Helical" evidence="2">
    <location>
        <begin position="15"/>
        <end position="34"/>
    </location>
</feature>
<feature type="transmembrane region" description="Helical" evidence="2">
    <location>
        <begin position="162"/>
        <end position="181"/>
    </location>
</feature>
<dbReference type="GO" id="GO:0042910">
    <property type="term" value="F:xenobiotic transmembrane transporter activity"/>
    <property type="evidence" value="ECO:0007669"/>
    <property type="project" value="InterPro"/>
</dbReference>
<evidence type="ECO:0000313" key="3">
    <source>
        <dbReference type="EMBL" id="SIT43659.1"/>
    </source>
</evidence>
<keyword evidence="2" id="KW-0472">Membrane</keyword>
<dbReference type="Proteomes" id="UP000187012">
    <property type="component" value="Unassembled WGS sequence"/>
</dbReference>
<organism evidence="3 4">
    <name type="scientific">Paraburkholderia ribeironis</name>
    <dbReference type="NCBI Taxonomy" id="1247936"/>
    <lineage>
        <taxon>Bacteria</taxon>
        <taxon>Pseudomonadati</taxon>
        <taxon>Pseudomonadota</taxon>
        <taxon>Betaproteobacteria</taxon>
        <taxon>Burkholderiales</taxon>
        <taxon>Burkholderiaceae</taxon>
        <taxon>Paraburkholderia</taxon>
    </lineage>
</organism>
<feature type="transmembrane region" description="Helical" evidence="2">
    <location>
        <begin position="90"/>
        <end position="112"/>
    </location>
</feature>
<feature type="transmembrane region" description="Helical" evidence="2">
    <location>
        <begin position="282"/>
        <end position="304"/>
    </location>
</feature>
<name>A0A1N7S8E1_9BURK</name>
<accession>A0A1N7S8E1</accession>
<dbReference type="GO" id="GO:0005886">
    <property type="term" value="C:plasma membrane"/>
    <property type="evidence" value="ECO:0007669"/>
    <property type="project" value="TreeGrafter"/>
</dbReference>
<gene>
    <name evidence="3" type="ORF">BN2475_440072</name>
</gene>
<keyword evidence="4" id="KW-1185">Reference proteome</keyword>
<dbReference type="STRING" id="1247936.BN2475_440072"/>
<dbReference type="PANTHER" id="PTHR43298:SF2">
    <property type="entry name" value="FMN_FAD EXPORTER YEEO-RELATED"/>
    <property type="match status" value="1"/>
</dbReference>
<feature type="transmembrane region" description="Helical" evidence="2">
    <location>
        <begin position="421"/>
        <end position="445"/>
    </location>
</feature>
<dbReference type="RefSeq" id="WP_245841422.1">
    <property type="nucleotide sequence ID" value="NZ_CYGX02000044.1"/>
</dbReference>
<feature type="transmembrane region" description="Helical" evidence="2">
    <location>
        <begin position="381"/>
        <end position="401"/>
    </location>
</feature>